<dbReference type="PANTHER" id="PTHR18914:SF21">
    <property type="entry name" value="CATENIN ALPHA-3"/>
    <property type="match status" value="1"/>
</dbReference>
<dbReference type="GO" id="GO:0008013">
    <property type="term" value="F:beta-catenin binding"/>
    <property type="evidence" value="ECO:0007669"/>
    <property type="project" value="TreeGrafter"/>
</dbReference>
<gene>
    <name evidence="4" type="ORF">PANDA_017471</name>
</gene>
<dbReference type="Pfam" id="PF01044">
    <property type="entry name" value="Vinculin"/>
    <property type="match status" value="1"/>
</dbReference>
<dbReference type="Gene3D" id="1.20.120.230">
    <property type="entry name" value="Alpha-catenin/vinculin-like"/>
    <property type="match status" value="1"/>
</dbReference>
<name>D2HXT5_AILME</name>
<dbReference type="InParanoid" id="D2HXT5"/>
<dbReference type="GO" id="GO:0005737">
    <property type="term" value="C:cytoplasm"/>
    <property type="evidence" value="ECO:0007669"/>
    <property type="project" value="UniProtKB-SubCell"/>
</dbReference>
<organism evidence="4">
    <name type="scientific">Ailuropoda melanoleuca</name>
    <name type="common">Giant panda</name>
    <dbReference type="NCBI Taxonomy" id="9646"/>
    <lineage>
        <taxon>Eukaryota</taxon>
        <taxon>Metazoa</taxon>
        <taxon>Chordata</taxon>
        <taxon>Craniata</taxon>
        <taxon>Vertebrata</taxon>
        <taxon>Euteleostomi</taxon>
        <taxon>Mammalia</taxon>
        <taxon>Eutheria</taxon>
        <taxon>Laurasiatheria</taxon>
        <taxon>Carnivora</taxon>
        <taxon>Caniformia</taxon>
        <taxon>Ursidae</taxon>
        <taxon>Ailuropoda</taxon>
    </lineage>
</organism>
<dbReference type="GO" id="GO:0005912">
    <property type="term" value="C:adherens junction"/>
    <property type="evidence" value="ECO:0007669"/>
    <property type="project" value="TreeGrafter"/>
</dbReference>
<dbReference type="GO" id="GO:0005916">
    <property type="term" value="C:fascia adherens"/>
    <property type="evidence" value="ECO:0007669"/>
    <property type="project" value="TreeGrafter"/>
</dbReference>
<proteinExistence type="inferred from homology"/>
<accession>D2HXT5</accession>
<dbReference type="SUPFAM" id="SSF47220">
    <property type="entry name" value="alpha-catenin/vinculin-like"/>
    <property type="match status" value="1"/>
</dbReference>
<comment type="similarity">
    <text evidence="2">Belongs to the vinculin/alpha-catenin family.</text>
</comment>
<evidence type="ECO:0000313" key="4">
    <source>
        <dbReference type="EMBL" id="EFB26653.1"/>
    </source>
</evidence>
<dbReference type="InterPro" id="IPR006077">
    <property type="entry name" value="Vinculin/catenin"/>
</dbReference>
<protein>
    <submittedName>
        <fullName evidence="4">Uncharacterized protein</fullName>
    </submittedName>
</protein>
<comment type="subcellular location">
    <subcellularLocation>
        <location evidence="1">Cytoplasm</location>
    </subcellularLocation>
</comment>
<dbReference type="PANTHER" id="PTHR18914">
    <property type="entry name" value="ALPHA CATENIN"/>
    <property type="match status" value="1"/>
</dbReference>
<sequence length="189" mass="21593">MESHILEDVNKCIIALRDEDADNLDRAAGAIRGRAARVAHIVTGEMDSYEPGAYTEGVMRNVNLLTSTAIPEFVTQVNVALEALSKNSLDVFDDDQFVDISKKIYDTIHDIRCSVMMIRVTRFLFKDDDDCRIVPRDFLIVCINCRVVDERSLRMEFVELAEVYSMYVILRYQTLGVRASEKSQNYPQI</sequence>
<dbReference type="InterPro" id="IPR036723">
    <property type="entry name" value="Alpha-catenin/vinculin-like_sf"/>
</dbReference>
<dbReference type="EMBL" id="GL193644">
    <property type="protein sequence ID" value="EFB26653.1"/>
    <property type="molecule type" value="Genomic_DNA"/>
</dbReference>
<evidence type="ECO:0000256" key="2">
    <source>
        <dbReference type="ARBA" id="ARBA00008376"/>
    </source>
</evidence>
<keyword evidence="3" id="KW-0963">Cytoplasm</keyword>
<evidence type="ECO:0000256" key="1">
    <source>
        <dbReference type="ARBA" id="ARBA00004496"/>
    </source>
</evidence>
<dbReference type="AlphaFoldDB" id="D2HXT5"/>
<reference evidence="4" key="1">
    <citation type="journal article" date="2010" name="Nature">
        <title>The sequence and de novo assembly of the giant panda genome.</title>
        <authorList>
            <person name="Li R."/>
            <person name="Fan W."/>
            <person name="Tian G."/>
            <person name="Zhu H."/>
            <person name="He L."/>
            <person name="Cai J."/>
            <person name="Huang Q."/>
            <person name="Cai Q."/>
            <person name="Li B."/>
            <person name="Bai Y."/>
            <person name="Zhang Z."/>
            <person name="Zhang Y."/>
            <person name="Wang W."/>
            <person name="Li J."/>
            <person name="Wei F."/>
            <person name="Li H."/>
            <person name="Jian M."/>
            <person name="Li J."/>
            <person name="Zhang Z."/>
            <person name="Nielsen R."/>
            <person name="Li D."/>
            <person name="Gu W."/>
            <person name="Yang Z."/>
            <person name="Xuan Z."/>
            <person name="Ryder O.A."/>
            <person name="Leung F.C."/>
            <person name="Zhou Y."/>
            <person name="Cao J."/>
            <person name="Sun X."/>
            <person name="Fu Y."/>
            <person name="Fang X."/>
            <person name="Guo X."/>
            <person name="Wang B."/>
            <person name="Hou R."/>
            <person name="Shen F."/>
            <person name="Mu B."/>
            <person name="Ni P."/>
            <person name="Lin R."/>
            <person name="Qian W."/>
            <person name="Wang G."/>
            <person name="Yu C."/>
            <person name="Nie W."/>
            <person name="Wang J."/>
            <person name="Wu Z."/>
            <person name="Liang H."/>
            <person name="Min J."/>
            <person name="Wu Q."/>
            <person name="Cheng S."/>
            <person name="Ruan J."/>
            <person name="Wang M."/>
            <person name="Shi Z."/>
            <person name="Wen M."/>
            <person name="Liu B."/>
            <person name="Ren X."/>
            <person name="Zheng H."/>
            <person name="Dong D."/>
            <person name="Cook K."/>
            <person name="Shan G."/>
            <person name="Zhang H."/>
            <person name="Kosiol C."/>
            <person name="Xie X."/>
            <person name="Lu Z."/>
            <person name="Zheng H."/>
            <person name="Li Y."/>
            <person name="Steiner C.C."/>
            <person name="Lam T.T."/>
            <person name="Lin S."/>
            <person name="Zhang Q."/>
            <person name="Li G."/>
            <person name="Tian J."/>
            <person name="Gong T."/>
            <person name="Liu H."/>
            <person name="Zhang D."/>
            <person name="Fang L."/>
            <person name="Ye C."/>
            <person name="Zhang J."/>
            <person name="Hu W."/>
            <person name="Xu A."/>
            <person name="Ren Y."/>
            <person name="Zhang G."/>
            <person name="Bruford M.W."/>
            <person name="Li Q."/>
            <person name="Ma L."/>
            <person name="Guo Y."/>
            <person name="An N."/>
            <person name="Hu Y."/>
            <person name="Zheng Y."/>
            <person name="Shi Y."/>
            <person name="Li Z."/>
            <person name="Liu Q."/>
            <person name="Chen Y."/>
            <person name="Zhao J."/>
            <person name="Qu N."/>
            <person name="Zhao S."/>
            <person name="Tian F."/>
            <person name="Wang X."/>
            <person name="Wang H."/>
            <person name="Xu L."/>
            <person name="Liu X."/>
            <person name="Vinar T."/>
            <person name="Wang Y."/>
            <person name="Lam T.W."/>
            <person name="Yiu S.M."/>
            <person name="Liu S."/>
            <person name="Zhang H."/>
            <person name="Li D."/>
            <person name="Huang Y."/>
            <person name="Wang X."/>
            <person name="Yang G."/>
            <person name="Jiang Z."/>
            <person name="Wang J."/>
            <person name="Qin N."/>
            <person name="Li L."/>
            <person name="Li J."/>
            <person name="Bolund L."/>
            <person name="Kristiansen K."/>
            <person name="Wong G.K."/>
            <person name="Olson M."/>
            <person name="Zhang X."/>
            <person name="Li S."/>
            <person name="Yang H."/>
            <person name="Wang J."/>
            <person name="Wang J."/>
        </authorList>
    </citation>
    <scope>NUCLEOTIDE SEQUENCE [LARGE SCALE GENOMIC DNA]</scope>
</reference>
<evidence type="ECO:0000256" key="3">
    <source>
        <dbReference type="ARBA" id="ARBA00022490"/>
    </source>
</evidence>
<dbReference type="GO" id="GO:0016477">
    <property type="term" value="P:cell migration"/>
    <property type="evidence" value="ECO:0007669"/>
    <property type="project" value="TreeGrafter"/>
</dbReference>
<dbReference type="GO" id="GO:0051015">
    <property type="term" value="F:actin filament binding"/>
    <property type="evidence" value="ECO:0007669"/>
    <property type="project" value="InterPro"/>
</dbReference>
<dbReference type="GO" id="GO:0098609">
    <property type="term" value="P:cell-cell adhesion"/>
    <property type="evidence" value="ECO:0007669"/>
    <property type="project" value="TreeGrafter"/>
</dbReference>